<protein>
    <submittedName>
        <fullName evidence="1">Uncharacterized protein</fullName>
    </submittedName>
</protein>
<evidence type="ECO:0000313" key="1">
    <source>
        <dbReference type="EMBL" id="GIE97945.1"/>
    </source>
</evidence>
<comment type="caution">
    <text evidence="1">The sequence shown here is derived from an EMBL/GenBank/DDBJ whole genome shotgun (WGS) entry which is preliminary data.</text>
</comment>
<name>A0A919K2S4_9ACTN</name>
<proteinExistence type="predicted"/>
<dbReference type="AlphaFoldDB" id="A0A919K2S4"/>
<dbReference type="EMBL" id="BOMV01000059">
    <property type="protein sequence ID" value="GIE97945.1"/>
    <property type="molecule type" value="Genomic_DNA"/>
</dbReference>
<dbReference type="Proteomes" id="UP000636960">
    <property type="component" value="Unassembled WGS sequence"/>
</dbReference>
<evidence type="ECO:0000313" key="2">
    <source>
        <dbReference type="Proteomes" id="UP000636960"/>
    </source>
</evidence>
<reference evidence="1" key="1">
    <citation type="submission" date="2021-01" db="EMBL/GenBank/DDBJ databases">
        <title>Whole genome shotgun sequence of Actinoplanes rishiriensis NBRC 108556.</title>
        <authorList>
            <person name="Komaki H."/>
            <person name="Tamura T."/>
        </authorList>
    </citation>
    <scope>NUCLEOTIDE SEQUENCE</scope>
    <source>
        <strain evidence="1">NBRC 108556</strain>
    </source>
</reference>
<accession>A0A919K2S4</accession>
<organism evidence="1 2">
    <name type="scientific">Paractinoplanes rishiriensis</name>
    <dbReference type="NCBI Taxonomy" id="1050105"/>
    <lineage>
        <taxon>Bacteria</taxon>
        <taxon>Bacillati</taxon>
        <taxon>Actinomycetota</taxon>
        <taxon>Actinomycetes</taxon>
        <taxon>Micromonosporales</taxon>
        <taxon>Micromonosporaceae</taxon>
        <taxon>Paractinoplanes</taxon>
    </lineage>
</organism>
<sequence>MPTALMSRNVMTAAIGSQRRQPMRRTGDSSAAVTSPCGCCSAGGGAENAWVSAAGCGGSTTVGAAGDGALWSGGPPGETSAM</sequence>
<keyword evidence="2" id="KW-1185">Reference proteome</keyword>
<gene>
    <name evidence="1" type="ORF">Ari01nite_54100</name>
</gene>